<feature type="compositionally biased region" description="Polar residues" evidence="1">
    <location>
        <begin position="238"/>
        <end position="249"/>
    </location>
</feature>
<feature type="compositionally biased region" description="Low complexity" evidence="1">
    <location>
        <begin position="89"/>
        <end position="103"/>
    </location>
</feature>
<keyword evidence="2" id="KW-0812">Transmembrane</keyword>
<feature type="region of interest" description="Disordered" evidence="1">
    <location>
        <begin position="1"/>
        <end position="103"/>
    </location>
</feature>
<feature type="compositionally biased region" description="Polar residues" evidence="1">
    <location>
        <begin position="64"/>
        <end position="85"/>
    </location>
</feature>
<accession>A0A5M3N297</accession>
<evidence type="ECO:0000256" key="2">
    <source>
        <dbReference type="SAM" id="Phobius"/>
    </source>
</evidence>
<proteinExistence type="predicted"/>
<dbReference type="KEGG" id="cput:CONPUDRAFT_162603"/>
<keyword evidence="2" id="KW-1133">Transmembrane helix</keyword>
<protein>
    <recommendedName>
        <fullName evidence="5">Mid2 domain-containing protein</fullName>
    </recommendedName>
</protein>
<feature type="region of interest" description="Disordered" evidence="1">
    <location>
        <begin position="161"/>
        <end position="217"/>
    </location>
</feature>
<name>A0A5M3N297_CONPW</name>
<evidence type="ECO:0008006" key="5">
    <source>
        <dbReference type="Google" id="ProtNLM"/>
    </source>
</evidence>
<feature type="compositionally biased region" description="Low complexity" evidence="1">
    <location>
        <begin position="28"/>
        <end position="63"/>
    </location>
</feature>
<feature type="compositionally biased region" description="Basic and acidic residues" evidence="1">
    <location>
        <begin position="259"/>
        <end position="277"/>
    </location>
</feature>
<comment type="caution">
    <text evidence="3">The sequence shown here is derived from an EMBL/GenBank/DDBJ whole genome shotgun (WGS) entry which is preliminary data.</text>
</comment>
<dbReference type="Gene3D" id="1.20.5.510">
    <property type="entry name" value="Single helix bin"/>
    <property type="match status" value="1"/>
</dbReference>
<keyword evidence="2" id="KW-0472">Membrane</keyword>
<evidence type="ECO:0000313" key="3">
    <source>
        <dbReference type="EMBL" id="EIW85397.1"/>
    </source>
</evidence>
<evidence type="ECO:0000256" key="1">
    <source>
        <dbReference type="SAM" id="MobiDB-lite"/>
    </source>
</evidence>
<dbReference type="RefSeq" id="XP_007764897.1">
    <property type="nucleotide sequence ID" value="XM_007766707.1"/>
</dbReference>
<feature type="region of interest" description="Disordered" evidence="1">
    <location>
        <begin position="231"/>
        <end position="293"/>
    </location>
</feature>
<organism evidence="3 4">
    <name type="scientific">Coniophora puteana (strain RWD-64-598)</name>
    <name type="common">Brown rot fungus</name>
    <dbReference type="NCBI Taxonomy" id="741705"/>
    <lineage>
        <taxon>Eukaryota</taxon>
        <taxon>Fungi</taxon>
        <taxon>Dikarya</taxon>
        <taxon>Basidiomycota</taxon>
        <taxon>Agaricomycotina</taxon>
        <taxon>Agaricomycetes</taxon>
        <taxon>Agaricomycetidae</taxon>
        <taxon>Boletales</taxon>
        <taxon>Coniophorineae</taxon>
        <taxon>Coniophoraceae</taxon>
        <taxon>Coniophora</taxon>
    </lineage>
</organism>
<dbReference type="AlphaFoldDB" id="A0A5M3N297"/>
<reference evidence="4" key="1">
    <citation type="journal article" date="2012" name="Science">
        <title>The Paleozoic origin of enzymatic lignin decomposition reconstructed from 31 fungal genomes.</title>
        <authorList>
            <person name="Floudas D."/>
            <person name="Binder M."/>
            <person name="Riley R."/>
            <person name="Barry K."/>
            <person name="Blanchette R.A."/>
            <person name="Henrissat B."/>
            <person name="Martinez A.T."/>
            <person name="Otillar R."/>
            <person name="Spatafora J.W."/>
            <person name="Yadav J.S."/>
            <person name="Aerts A."/>
            <person name="Benoit I."/>
            <person name="Boyd A."/>
            <person name="Carlson A."/>
            <person name="Copeland A."/>
            <person name="Coutinho P.M."/>
            <person name="de Vries R.P."/>
            <person name="Ferreira P."/>
            <person name="Findley K."/>
            <person name="Foster B."/>
            <person name="Gaskell J."/>
            <person name="Glotzer D."/>
            <person name="Gorecki P."/>
            <person name="Heitman J."/>
            <person name="Hesse C."/>
            <person name="Hori C."/>
            <person name="Igarashi K."/>
            <person name="Jurgens J.A."/>
            <person name="Kallen N."/>
            <person name="Kersten P."/>
            <person name="Kohler A."/>
            <person name="Kuees U."/>
            <person name="Kumar T.K.A."/>
            <person name="Kuo A."/>
            <person name="LaButti K."/>
            <person name="Larrondo L.F."/>
            <person name="Lindquist E."/>
            <person name="Ling A."/>
            <person name="Lombard V."/>
            <person name="Lucas S."/>
            <person name="Lundell T."/>
            <person name="Martin R."/>
            <person name="McLaughlin D.J."/>
            <person name="Morgenstern I."/>
            <person name="Morin E."/>
            <person name="Murat C."/>
            <person name="Nagy L.G."/>
            <person name="Nolan M."/>
            <person name="Ohm R.A."/>
            <person name="Patyshakuliyeva A."/>
            <person name="Rokas A."/>
            <person name="Ruiz-Duenas F.J."/>
            <person name="Sabat G."/>
            <person name="Salamov A."/>
            <person name="Samejima M."/>
            <person name="Schmutz J."/>
            <person name="Slot J.C."/>
            <person name="St John F."/>
            <person name="Stenlid J."/>
            <person name="Sun H."/>
            <person name="Sun S."/>
            <person name="Syed K."/>
            <person name="Tsang A."/>
            <person name="Wiebenga A."/>
            <person name="Young D."/>
            <person name="Pisabarro A."/>
            <person name="Eastwood D.C."/>
            <person name="Martin F."/>
            <person name="Cullen D."/>
            <person name="Grigoriev I.V."/>
            <person name="Hibbett D.S."/>
        </authorList>
    </citation>
    <scope>NUCLEOTIDE SEQUENCE [LARGE SCALE GENOMIC DNA]</scope>
    <source>
        <strain evidence="4">RWD-64-598 SS2</strain>
    </source>
</reference>
<dbReference type="EMBL" id="JH711574">
    <property type="protein sequence ID" value="EIW85397.1"/>
    <property type="molecule type" value="Genomic_DNA"/>
</dbReference>
<keyword evidence="4" id="KW-1185">Reference proteome</keyword>
<sequence>MPVLRLPPNVGAIAPRDDPPSPCWPEASRPWPSSSTASASSLSTLSSTSTSSVHTPSSWRSPSTSQATSLLSGGTQPPKDSSPTPSIGIPASSTITSNTTSAPPCTLNEECTNATQVALAISSRSDGNKGAIIGGVIGGLVLLAACAIAGLLLYRRKRRRNKAPSSEFMHSARKGPPPKPAEFSFLPPYTPTPDHVIQSEPRRHSPSPPPPPVPRKSWLIIPGGLTIISAPADRRQSRISGTSSAHCPTSPSPHLLVAQEHDRYDIDELSSEGHDSTAEPDESVVQHDPRPCP</sequence>
<gene>
    <name evidence="3" type="ORF">CONPUDRAFT_162603</name>
</gene>
<feature type="transmembrane region" description="Helical" evidence="2">
    <location>
        <begin position="131"/>
        <end position="154"/>
    </location>
</feature>
<dbReference type="Proteomes" id="UP000053558">
    <property type="component" value="Unassembled WGS sequence"/>
</dbReference>
<evidence type="ECO:0000313" key="4">
    <source>
        <dbReference type="Proteomes" id="UP000053558"/>
    </source>
</evidence>
<dbReference type="GeneID" id="19204744"/>
<feature type="compositionally biased region" description="Basic and acidic residues" evidence="1">
    <location>
        <begin position="284"/>
        <end position="293"/>
    </location>
</feature>